<evidence type="ECO:0000313" key="13">
    <source>
        <dbReference type="EMBL" id="ELU01467.1"/>
    </source>
</evidence>
<comment type="subcellular location">
    <subcellularLocation>
        <location evidence="1">Cell membrane</location>
        <topology evidence="1">Multi-pass membrane protein</topology>
    </subcellularLocation>
</comment>
<gene>
    <name evidence="13" type="ORF">CAPTEDRAFT_25314</name>
</gene>
<dbReference type="GO" id="GO:0005886">
    <property type="term" value="C:plasma membrane"/>
    <property type="evidence" value="ECO:0007669"/>
    <property type="project" value="UniProtKB-SubCell"/>
</dbReference>
<dbReference type="PROSITE" id="PS50262">
    <property type="entry name" value="G_PROTEIN_RECEP_F1_2"/>
    <property type="match status" value="1"/>
</dbReference>
<dbReference type="PRINTS" id="PR00237">
    <property type="entry name" value="GPCRRHODOPSN"/>
</dbReference>
<feature type="transmembrane region" description="Helical" evidence="11">
    <location>
        <begin position="39"/>
        <end position="59"/>
    </location>
</feature>
<keyword evidence="10" id="KW-0807">Transducer</keyword>
<dbReference type="PANTHER" id="PTHR45695">
    <property type="entry name" value="LEUCOKININ RECEPTOR-RELATED"/>
    <property type="match status" value="1"/>
</dbReference>
<reference evidence="14" key="3">
    <citation type="submission" date="2015-06" db="UniProtKB">
        <authorList>
            <consortium name="EnsemblMetazoa"/>
        </authorList>
    </citation>
    <scope>IDENTIFICATION</scope>
</reference>
<feature type="transmembrane region" description="Helical" evidence="11">
    <location>
        <begin position="167"/>
        <end position="190"/>
    </location>
</feature>
<dbReference type="STRING" id="283909.R7UDZ6"/>
<proteinExistence type="predicted"/>
<dbReference type="GO" id="GO:0004930">
    <property type="term" value="F:G protein-coupled receptor activity"/>
    <property type="evidence" value="ECO:0007669"/>
    <property type="project" value="UniProtKB-KW"/>
</dbReference>
<evidence type="ECO:0000256" key="11">
    <source>
        <dbReference type="SAM" id="Phobius"/>
    </source>
</evidence>
<reference evidence="15" key="1">
    <citation type="submission" date="2012-12" db="EMBL/GenBank/DDBJ databases">
        <authorList>
            <person name="Hellsten U."/>
            <person name="Grimwood J."/>
            <person name="Chapman J.A."/>
            <person name="Shapiro H."/>
            <person name="Aerts A."/>
            <person name="Otillar R.P."/>
            <person name="Terry A.Y."/>
            <person name="Boore J.L."/>
            <person name="Simakov O."/>
            <person name="Marletaz F."/>
            <person name="Cho S.-J."/>
            <person name="Edsinger-Gonzales E."/>
            <person name="Havlak P."/>
            <person name="Kuo D.-H."/>
            <person name="Larsson T."/>
            <person name="Lv J."/>
            <person name="Arendt D."/>
            <person name="Savage R."/>
            <person name="Osoegawa K."/>
            <person name="de Jong P."/>
            <person name="Lindberg D.R."/>
            <person name="Seaver E.C."/>
            <person name="Weisblat D.A."/>
            <person name="Putnam N.H."/>
            <person name="Grigoriev I.V."/>
            <person name="Rokhsar D.S."/>
        </authorList>
    </citation>
    <scope>NUCLEOTIDE SEQUENCE</scope>
    <source>
        <strain evidence="15">I ESC-2004</strain>
    </source>
</reference>
<feature type="transmembrane region" description="Helical" evidence="11">
    <location>
        <begin position="121"/>
        <end position="140"/>
    </location>
</feature>
<keyword evidence="2" id="KW-1003">Cell membrane</keyword>
<feature type="transmembrane region" description="Helical" evidence="11">
    <location>
        <begin position="79"/>
        <end position="101"/>
    </location>
</feature>
<dbReference type="InterPro" id="IPR017452">
    <property type="entry name" value="GPCR_Rhodpsn_7TM"/>
</dbReference>
<evidence type="ECO:0000256" key="7">
    <source>
        <dbReference type="ARBA" id="ARBA00023157"/>
    </source>
</evidence>
<evidence type="ECO:0000256" key="3">
    <source>
        <dbReference type="ARBA" id="ARBA00022692"/>
    </source>
</evidence>
<dbReference type="Pfam" id="PF00001">
    <property type="entry name" value="7tm_1"/>
    <property type="match status" value="1"/>
</dbReference>
<dbReference type="HOGENOM" id="CLU_951786_0_0_1"/>
<keyword evidence="7" id="KW-1015">Disulfide bond</keyword>
<dbReference type="EnsemblMetazoa" id="CapteT25314">
    <property type="protein sequence ID" value="CapteP25314"/>
    <property type="gene ID" value="CapteG25314"/>
</dbReference>
<organism evidence="13">
    <name type="scientific">Capitella teleta</name>
    <name type="common">Polychaete worm</name>
    <dbReference type="NCBI Taxonomy" id="283909"/>
    <lineage>
        <taxon>Eukaryota</taxon>
        <taxon>Metazoa</taxon>
        <taxon>Spiralia</taxon>
        <taxon>Lophotrochozoa</taxon>
        <taxon>Annelida</taxon>
        <taxon>Polychaeta</taxon>
        <taxon>Sedentaria</taxon>
        <taxon>Scolecida</taxon>
        <taxon>Capitellidae</taxon>
        <taxon>Capitella</taxon>
    </lineage>
</organism>
<evidence type="ECO:0000313" key="15">
    <source>
        <dbReference type="Proteomes" id="UP000014760"/>
    </source>
</evidence>
<evidence type="ECO:0000256" key="1">
    <source>
        <dbReference type="ARBA" id="ARBA00004651"/>
    </source>
</evidence>
<evidence type="ECO:0000256" key="2">
    <source>
        <dbReference type="ARBA" id="ARBA00022475"/>
    </source>
</evidence>
<feature type="non-terminal residue" evidence="13">
    <location>
        <position position="1"/>
    </location>
</feature>
<evidence type="ECO:0000313" key="14">
    <source>
        <dbReference type="EnsemblMetazoa" id="CapteP25314"/>
    </source>
</evidence>
<dbReference type="OrthoDB" id="9445642at2759"/>
<dbReference type="AlphaFoldDB" id="R7UDZ6"/>
<reference evidence="13 15" key="2">
    <citation type="journal article" date="2013" name="Nature">
        <title>Insights into bilaterian evolution from three spiralian genomes.</title>
        <authorList>
            <person name="Simakov O."/>
            <person name="Marletaz F."/>
            <person name="Cho S.J."/>
            <person name="Edsinger-Gonzales E."/>
            <person name="Havlak P."/>
            <person name="Hellsten U."/>
            <person name="Kuo D.H."/>
            <person name="Larsson T."/>
            <person name="Lv J."/>
            <person name="Arendt D."/>
            <person name="Savage R."/>
            <person name="Osoegawa K."/>
            <person name="de Jong P."/>
            <person name="Grimwood J."/>
            <person name="Chapman J.A."/>
            <person name="Shapiro H."/>
            <person name="Aerts A."/>
            <person name="Otillar R.P."/>
            <person name="Terry A.Y."/>
            <person name="Boore J.L."/>
            <person name="Grigoriev I.V."/>
            <person name="Lindberg D.R."/>
            <person name="Seaver E.C."/>
            <person name="Weisblat D.A."/>
            <person name="Putnam N.H."/>
            <person name="Rokhsar D.S."/>
        </authorList>
    </citation>
    <scope>NUCLEOTIDE SEQUENCE</scope>
    <source>
        <strain evidence="13 15">I ESC-2004</strain>
    </source>
</reference>
<feature type="transmembrane region" description="Helical" evidence="11">
    <location>
        <begin position="226"/>
        <end position="252"/>
    </location>
</feature>
<dbReference type="Proteomes" id="UP000014760">
    <property type="component" value="Unassembled WGS sequence"/>
</dbReference>
<dbReference type="SUPFAM" id="SSF81321">
    <property type="entry name" value="Family A G protein-coupled receptor-like"/>
    <property type="match status" value="1"/>
</dbReference>
<evidence type="ECO:0000256" key="4">
    <source>
        <dbReference type="ARBA" id="ARBA00022989"/>
    </source>
</evidence>
<keyword evidence="4 11" id="KW-1133">Transmembrane helix</keyword>
<dbReference type="EMBL" id="AMQN01001711">
    <property type="status" value="NOT_ANNOTATED_CDS"/>
    <property type="molecule type" value="Genomic_DNA"/>
</dbReference>
<evidence type="ECO:0000256" key="8">
    <source>
        <dbReference type="ARBA" id="ARBA00023170"/>
    </source>
</evidence>
<dbReference type="PANTHER" id="PTHR45695:SF23">
    <property type="entry name" value="GALANIN-LIKE G-PROTEIN COUPLED RECEPTOR NPR-9"/>
    <property type="match status" value="1"/>
</dbReference>
<name>R7UDZ6_CAPTE</name>
<dbReference type="InterPro" id="IPR000276">
    <property type="entry name" value="GPCR_Rhodpsn"/>
</dbReference>
<evidence type="ECO:0000259" key="12">
    <source>
        <dbReference type="PROSITE" id="PS50262"/>
    </source>
</evidence>
<protein>
    <recommendedName>
        <fullName evidence="12">G-protein coupled receptors family 1 profile domain-containing protein</fullName>
    </recommendedName>
</protein>
<dbReference type="EMBL" id="KB305005">
    <property type="protein sequence ID" value="ELU01467.1"/>
    <property type="molecule type" value="Genomic_DNA"/>
</dbReference>
<evidence type="ECO:0000256" key="6">
    <source>
        <dbReference type="ARBA" id="ARBA00023136"/>
    </source>
</evidence>
<evidence type="ECO:0000256" key="10">
    <source>
        <dbReference type="ARBA" id="ARBA00023224"/>
    </source>
</evidence>
<keyword evidence="8" id="KW-0675">Receptor</keyword>
<keyword evidence="3 11" id="KW-0812">Transmembrane</keyword>
<feature type="transmembrane region" description="Helical" evidence="11">
    <location>
        <begin position="264"/>
        <end position="284"/>
    </location>
</feature>
<keyword evidence="9" id="KW-0325">Glycoprotein</keyword>
<dbReference type="Gene3D" id="1.20.1070.10">
    <property type="entry name" value="Rhodopsin 7-helix transmembrane proteins"/>
    <property type="match status" value="1"/>
</dbReference>
<evidence type="ECO:0000256" key="9">
    <source>
        <dbReference type="ARBA" id="ARBA00023180"/>
    </source>
</evidence>
<keyword evidence="6 11" id="KW-0472">Membrane</keyword>
<keyword evidence="15" id="KW-1185">Reference proteome</keyword>
<feature type="domain" description="G-protein coupled receptors family 1 profile" evidence="12">
    <location>
        <begin position="17"/>
        <end position="281"/>
    </location>
</feature>
<accession>R7UDZ6</accession>
<feature type="non-terminal residue" evidence="13">
    <location>
        <position position="293"/>
    </location>
</feature>
<feature type="transmembrane region" description="Helical" evidence="11">
    <location>
        <begin position="6"/>
        <end position="27"/>
    </location>
</feature>
<evidence type="ECO:0000256" key="5">
    <source>
        <dbReference type="ARBA" id="ARBA00023040"/>
    </source>
</evidence>
<keyword evidence="5" id="KW-0297">G-protein coupled receptor</keyword>
<sequence length="293" mass="32106">VILPMLLSLVGGSAIFGNLLVIASIVFFPRMRTGANFMLLNISVSDLVFTLFTLPTSVINHASLGGVTDSVGSVGICRMVHYIIFVCVYVTIYTLVVTCVFRFCSECAGAAGSLLSKGNALVSSFVIWLAFILSHLNLLLQRDGVLFQAPFICVHTMSVTDAMRIRTLWLTFLTCAFLVPLITVCLLSGCTLRAQSGGRKVHRNGTYESAQLDASERRRKREVSMVVMAAMVARVLCWLPIQVFVMVDIFGVTDITEVYRKAEMLGVCIAFLGCAVNPLLFNCISAEFRSAFR</sequence>